<proteinExistence type="inferred from homology"/>
<dbReference type="GO" id="GO:0004190">
    <property type="term" value="F:aspartic-type endopeptidase activity"/>
    <property type="evidence" value="ECO:0007669"/>
    <property type="project" value="UniProtKB-KW"/>
</dbReference>
<keyword evidence="2 5" id="KW-0645">Protease</keyword>
<sequence length="155" mass="16166">MSGIGVFGVGSPFGDDRIGWEAIRAAQELGFAQRHGLQRLEACDRPGTHLLALLQGLDSAIVIDAMHSGAPPGTLRRLDGAELGGLHATNSTHGFGLAYTLSLGKMLAALPPRLVLYGVEISAASPQDGLSDAVAQAIPQLLQAIARELGEVYIM</sequence>
<protein>
    <submittedName>
        <fullName evidence="5">Hydrogenase maturation protease</fullName>
    </submittedName>
</protein>
<evidence type="ECO:0000256" key="4">
    <source>
        <dbReference type="ARBA" id="ARBA00022801"/>
    </source>
</evidence>
<organism evidence="5 6">
    <name type="scientific">Sulfuriferula multivorans</name>
    <dbReference type="NCBI Taxonomy" id="1559896"/>
    <lineage>
        <taxon>Bacteria</taxon>
        <taxon>Pseudomonadati</taxon>
        <taxon>Pseudomonadota</taxon>
        <taxon>Betaproteobacteria</taxon>
        <taxon>Nitrosomonadales</taxon>
        <taxon>Sulfuricellaceae</taxon>
        <taxon>Sulfuriferula</taxon>
    </lineage>
</organism>
<dbReference type="CDD" id="cd00518">
    <property type="entry name" value="H2MP"/>
    <property type="match status" value="1"/>
</dbReference>
<gene>
    <name evidence="5" type="ORF">SFMTTN_2874</name>
</gene>
<dbReference type="InterPro" id="IPR000671">
    <property type="entry name" value="Peptidase_A31"/>
</dbReference>
<dbReference type="AlphaFoldDB" id="A0A401JZJ6"/>
<evidence type="ECO:0000256" key="1">
    <source>
        <dbReference type="ARBA" id="ARBA00006814"/>
    </source>
</evidence>
<comment type="similarity">
    <text evidence="1">Belongs to the peptidase A31 family.</text>
</comment>
<reference evidence="5 6" key="1">
    <citation type="journal article" date="2019" name="Front. Microbiol.">
        <title>Genomes of Neutrophilic Sulfur-Oxidizing Chemolithoautotrophs Representing 9 Proteobacterial Species From 8 Genera.</title>
        <authorList>
            <person name="Watanabe T."/>
            <person name="Kojima H."/>
            <person name="Umezawa K."/>
            <person name="Hori C."/>
            <person name="Takasuka T.E."/>
            <person name="Kato Y."/>
            <person name="Fukui M."/>
        </authorList>
    </citation>
    <scope>NUCLEOTIDE SEQUENCE [LARGE SCALE GENOMIC DNA]</scope>
    <source>
        <strain evidence="5 6">TTN</strain>
    </source>
</reference>
<evidence type="ECO:0000256" key="3">
    <source>
        <dbReference type="ARBA" id="ARBA00022750"/>
    </source>
</evidence>
<dbReference type="InterPro" id="IPR023430">
    <property type="entry name" value="Pept_HybD-like_dom_sf"/>
</dbReference>
<accession>A0A401JZJ6</accession>
<dbReference type="Gene3D" id="3.40.50.1450">
    <property type="entry name" value="HybD-like"/>
    <property type="match status" value="1"/>
</dbReference>
<keyword evidence="4" id="KW-0378">Hydrolase</keyword>
<name>A0A401JZJ6_9PROT</name>
<dbReference type="Proteomes" id="UP000286806">
    <property type="component" value="Unassembled WGS sequence"/>
</dbReference>
<dbReference type="GO" id="GO:0008047">
    <property type="term" value="F:enzyme activator activity"/>
    <property type="evidence" value="ECO:0007669"/>
    <property type="project" value="InterPro"/>
</dbReference>
<dbReference type="PANTHER" id="PTHR30302">
    <property type="entry name" value="HYDROGENASE 1 MATURATION PROTEASE"/>
    <property type="match status" value="1"/>
</dbReference>
<evidence type="ECO:0000313" key="6">
    <source>
        <dbReference type="Proteomes" id="UP000286806"/>
    </source>
</evidence>
<keyword evidence="6" id="KW-1185">Reference proteome</keyword>
<dbReference type="EMBL" id="BGOW01000033">
    <property type="protein sequence ID" value="GCB02058.1"/>
    <property type="molecule type" value="Genomic_DNA"/>
</dbReference>
<evidence type="ECO:0000256" key="2">
    <source>
        <dbReference type="ARBA" id="ARBA00022670"/>
    </source>
</evidence>
<dbReference type="SUPFAM" id="SSF53163">
    <property type="entry name" value="HybD-like"/>
    <property type="match status" value="1"/>
</dbReference>
<evidence type="ECO:0000313" key="5">
    <source>
        <dbReference type="EMBL" id="GCB02058.1"/>
    </source>
</evidence>
<dbReference type="Pfam" id="PF01750">
    <property type="entry name" value="HycI"/>
    <property type="match status" value="1"/>
</dbReference>
<keyword evidence="3" id="KW-0064">Aspartyl protease</keyword>
<dbReference type="PANTHER" id="PTHR30302:SF1">
    <property type="entry name" value="HYDROGENASE 2 MATURATION PROTEASE"/>
    <property type="match status" value="1"/>
</dbReference>
<dbReference type="GO" id="GO:0016485">
    <property type="term" value="P:protein processing"/>
    <property type="evidence" value="ECO:0007669"/>
    <property type="project" value="TreeGrafter"/>
</dbReference>
<comment type="caution">
    <text evidence="5">The sequence shown here is derived from an EMBL/GenBank/DDBJ whole genome shotgun (WGS) entry which is preliminary data.</text>
</comment>
<dbReference type="NCBIfam" id="TIGR00072">
    <property type="entry name" value="hydrog_prot"/>
    <property type="match status" value="1"/>
</dbReference>